<gene>
    <name evidence="6" type="ORF">FAZ98_26320</name>
</gene>
<evidence type="ECO:0000256" key="2">
    <source>
        <dbReference type="ARBA" id="ARBA00022989"/>
    </source>
</evidence>
<sequence>MTTPVNAPGLAAHPAGASWRYVIAGFIALIFGVNIVPVMFNLLGAPLSAEFGWTRPQISTGLAVFTFCDGLSMLAVGALVDRKGIKSVVPMAFAFGGGLIALAFTPPQIEWMYLLCAIIGLGAGAVAPTVYSIVITAWFDASRGLALGILNVGLGLCGTLMPFLLSYLLKTGGWRGAVMTVGGASMVLALVNLVFVLRMPSGWERERRNARSQGKVAGASLATLAKSKHLWLIALSIFFVSAATYGLLSQMVLVTVDKGIAMSVALTALSTISLSSVCSRMIVGALLDRLFAPLLAAFIFVLTAAGVLLLTYTSAVWGIYLAALLVGVGLGAEGDVAAYILSRYVPKASYGRAFGLVMFLFAQGGGLGVFVLGKSYGVLGSYTAALYLIVALVLLAALFIAILGPYRYSVDRAPEQA</sequence>
<feature type="transmembrane region" description="Helical" evidence="4">
    <location>
        <begin position="318"/>
        <end position="341"/>
    </location>
</feature>
<evidence type="ECO:0000313" key="6">
    <source>
        <dbReference type="EMBL" id="QGZ65289.1"/>
    </source>
</evidence>
<reference evidence="6 7" key="1">
    <citation type="submission" date="2019-12" db="EMBL/GenBank/DDBJ databases">
        <title>Paraburkholderia acidiphila 7Q-K02 sp. nov and Paraburkholderia acidisoli DHF22 sp. nov., two strains isolated from forest soil.</title>
        <authorList>
            <person name="Gao Z."/>
            <person name="Qiu L."/>
        </authorList>
    </citation>
    <scope>NUCLEOTIDE SEQUENCE [LARGE SCALE GENOMIC DNA]</scope>
    <source>
        <strain evidence="6 7">DHF22</strain>
    </source>
</reference>
<dbReference type="RefSeq" id="WP_158955575.1">
    <property type="nucleotide sequence ID" value="NZ_CP046915.1"/>
</dbReference>
<feature type="transmembrane region" description="Helical" evidence="4">
    <location>
        <begin position="290"/>
        <end position="312"/>
    </location>
</feature>
<dbReference type="InterPro" id="IPR036259">
    <property type="entry name" value="MFS_trans_sf"/>
</dbReference>
<dbReference type="GO" id="GO:0022857">
    <property type="term" value="F:transmembrane transporter activity"/>
    <property type="evidence" value="ECO:0007669"/>
    <property type="project" value="InterPro"/>
</dbReference>
<dbReference type="PANTHER" id="PTHR11360:SF290">
    <property type="entry name" value="MONOCARBOXYLATE MFS PERMEASE"/>
    <property type="match status" value="1"/>
</dbReference>
<feature type="transmembrane region" description="Helical" evidence="4">
    <location>
        <begin position="177"/>
        <end position="197"/>
    </location>
</feature>
<dbReference type="AlphaFoldDB" id="A0A7Z2JJF7"/>
<feature type="transmembrane region" description="Helical" evidence="4">
    <location>
        <begin position="353"/>
        <end position="372"/>
    </location>
</feature>
<feature type="transmembrane region" description="Helical" evidence="4">
    <location>
        <begin position="87"/>
        <end position="105"/>
    </location>
</feature>
<dbReference type="InterPro" id="IPR050327">
    <property type="entry name" value="Proton-linked_MCT"/>
</dbReference>
<dbReference type="KEGG" id="pacs:FAZ98_26320"/>
<dbReference type="PROSITE" id="PS50850">
    <property type="entry name" value="MFS"/>
    <property type="match status" value="1"/>
</dbReference>
<proteinExistence type="predicted"/>
<dbReference type="SUPFAM" id="SSF103473">
    <property type="entry name" value="MFS general substrate transporter"/>
    <property type="match status" value="1"/>
</dbReference>
<dbReference type="Gene3D" id="1.20.1250.20">
    <property type="entry name" value="MFS general substrate transporter like domains"/>
    <property type="match status" value="1"/>
</dbReference>
<feature type="transmembrane region" description="Helical" evidence="4">
    <location>
        <begin position="21"/>
        <end position="40"/>
    </location>
</feature>
<keyword evidence="3 4" id="KW-0472">Membrane</keyword>
<evidence type="ECO:0000313" key="7">
    <source>
        <dbReference type="Proteomes" id="UP000433577"/>
    </source>
</evidence>
<feature type="transmembrane region" description="Helical" evidence="4">
    <location>
        <begin position="260"/>
        <end position="278"/>
    </location>
</feature>
<evidence type="ECO:0000259" key="5">
    <source>
        <dbReference type="PROSITE" id="PS50850"/>
    </source>
</evidence>
<evidence type="ECO:0000256" key="1">
    <source>
        <dbReference type="ARBA" id="ARBA00022692"/>
    </source>
</evidence>
<evidence type="ECO:0000256" key="3">
    <source>
        <dbReference type="ARBA" id="ARBA00023136"/>
    </source>
</evidence>
<dbReference type="OrthoDB" id="3573349at2"/>
<feature type="transmembrane region" description="Helical" evidence="4">
    <location>
        <begin position="111"/>
        <end position="138"/>
    </location>
</feature>
<keyword evidence="7" id="KW-1185">Reference proteome</keyword>
<dbReference type="Proteomes" id="UP000433577">
    <property type="component" value="Chromosome 3"/>
</dbReference>
<feature type="transmembrane region" description="Helical" evidence="4">
    <location>
        <begin position="384"/>
        <end position="403"/>
    </location>
</feature>
<keyword evidence="1 4" id="KW-0812">Transmembrane</keyword>
<feature type="domain" description="Major facilitator superfamily (MFS) profile" evidence="5">
    <location>
        <begin position="20"/>
        <end position="408"/>
    </location>
</feature>
<organism evidence="6 7">
    <name type="scientific">Paraburkholderia acidisoli</name>
    <dbReference type="NCBI Taxonomy" id="2571748"/>
    <lineage>
        <taxon>Bacteria</taxon>
        <taxon>Pseudomonadati</taxon>
        <taxon>Pseudomonadota</taxon>
        <taxon>Betaproteobacteria</taxon>
        <taxon>Burkholderiales</taxon>
        <taxon>Burkholderiaceae</taxon>
        <taxon>Paraburkholderia</taxon>
    </lineage>
</organism>
<accession>A0A7Z2JJF7</accession>
<dbReference type="InterPro" id="IPR011701">
    <property type="entry name" value="MFS"/>
</dbReference>
<feature type="transmembrane region" description="Helical" evidence="4">
    <location>
        <begin position="60"/>
        <end position="80"/>
    </location>
</feature>
<dbReference type="InterPro" id="IPR020846">
    <property type="entry name" value="MFS_dom"/>
</dbReference>
<feature type="transmembrane region" description="Helical" evidence="4">
    <location>
        <begin position="145"/>
        <end position="165"/>
    </location>
</feature>
<keyword evidence="2 4" id="KW-1133">Transmembrane helix</keyword>
<protein>
    <submittedName>
        <fullName evidence="6">MFS transporter</fullName>
    </submittedName>
</protein>
<dbReference type="EMBL" id="CP046915">
    <property type="protein sequence ID" value="QGZ65289.1"/>
    <property type="molecule type" value="Genomic_DNA"/>
</dbReference>
<name>A0A7Z2JJF7_9BURK</name>
<evidence type="ECO:0000256" key="4">
    <source>
        <dbReference type="SAM" id="Phobius"/>
    </source>
</evidence>
<dbReference type="PANTHER" id="PTHR11360">
    <property type="entry name" value="MONOCARBOXYLATE TRANSPORTER"/>
    <property type="match status" value="1"/>
</dbReference>
<feature type="transmembrane region" description="Helical" evidence="4">
    <location>
        <begin position="230"/>
        <end position="248"/>
    </location>
</feature>
<dbReference type="Pfam" id="PF07690">
    <property type="entry name" value="MFS_1"/>
    <property type="match status" value="1"/>
</dbReference>